<sequence length="196" mass="22807">MMDIEKASSSDKLLLAAINLISERGYNGVTTQEIATAAGLSEKTLFRHFGSKQKLLEAAFDRYHYAEEMRKIFKEKLVWELEADLLTVCRTYHEIMNRNRKMIQISMKDEVQLPGFRERTHQHPLQLLEILTNYFIEMSEQGKMIHTNHKLQAFTFMMAHFGAFINDLDTGKLYPDISLEPFMQESVKLFARALTP</sequence>
<dbReference type="AlphaFoldDB" id="A0A7W5G9N9"/>
<proteinExistence type="predicted"/>
<reference evidence="4 5" key="1">
    <citation type="submission" date="2020-08" db="EMBL/GenBank/DDBJ databases">
        <title>Genomic Encyclopedia of Type Strains, Phase III (KMG-III): the genomes of soil and plant-associated and newly described type strains.</title>
        <authorList>
            <person name="Whitman W."/>
        </authorList>
    </citation>
    <scope>NUCLEOTIDE SEQUENCE [LARGE SCALE GENOMIC DNA]</scope>
    <source>
        <strain evidence="4 5">CECT 8234</strain>
    </source>
</reference>
<protein>
    <submittedName>
        <fullName evidence="4">AcrR family transcriptional regulator</fullName>
    </submittedName>
</protein>
<dbReference type="EMBL" id="JACHXW010000004">
    <property type="protein sequence ID" value="MBB3151856.1"/>
    <property type="molecule type" value="Genomic_DNA"/>
</dbReference>
<accession>A0A7W5G9N9</accession>
<dbReference type="PROSITE" id="PS50977">
    <property type="entry name" value="HTH_TETR_2"/>
    <property type="match status" value="1"/>
</dbReference>
<keyword evidence="1 2" id="KW-0238">DNA-binding</keyword>
<dbReference type="PRINTS" id="PR00455">
    <property type="entry name" value="HTHTETR"/>
</dbReference>
<evidence type="ECO:0000313" key="4">
    <source>
        <dbReference type="EMBL" id="MBB3151856.1"/>
    </source>
</evidence>
<feature type="DNA-binding region" description="H-T-H motif" evidence="2">
    <location>
        <begin position="30"/>
        <end position="49"/>
    </location>
</feature>
<dbReference type="PANTHER" id="PTHR30055:SF226">
    <property type="entry name" value="HTH-TYPE TRANSCRIPTIONAL REGULATOR PKSA"/>
    <property type="match status" value="1"/>
</dbReference>
<evidence type="ECO:0000313" key="5">
    <source>
        <dbReference type="Proteomes" id="UP000518605"/>
    </source>
</evidence>
<dbReference type="PANTHER" id="PTHR30055">
    <property type="entry name" value="HTH-TYPE TRANSCRIPTIONAL REGULATOR RUTR"/>
    <property type="match status" value="1"/>
</dbReference>
<dbReference type="InterPro" id="IPR050109">
    <property type="entry name" value="HTH-type_TetR-like_transc_reg"/>
</dbReference>
<organism evidence="4 5">
    <name type="scientific">Paenibacillus endophyticus</name>
    <dbReference type="NCBI Taxonomy" id="1294268"/>
    <lineage>
        <taxon>Bacteria</taxon>
        <taxon>Bacillati</taxon>
        <taxon>Bacillota</taxon>
        <taxon>Bacilli</taxon>
        <taxon>Bacillales</taxon>
        <taxon>Paenibacillaceae</taxon>
        <taxon>Paenibacillus</taxon>
    </lineage>
</organism>
<dbReference type="Proteomes" id="UP000518605">
    <property type="component" value="Unassembled WGS sequence"/>
</dbReference>
<feature type="domain" description="HTH tetR-type" evidence="3">
    <location>
        <begin position="7"/>
        <end position="67"/>
    </location>
</feature>
<dbReference type="InterPro" id="IPR001647">
    <property type="entry name" value="HTH_TetR"/>
</dbReference>
<dbReference type="RefSeq" id="WP_376769661.1">
    <property type="nucleotide sequence ID" value="NZ_CBCSLB010000008.1"/>
</dbReference>
<evidence type="ECO:0000259" key="3">
    <source>
        <dbReference type="PROSITE" id="PS50977"/>
    </source>
</evidence>
<dbReference type="GO" id="GO:0000976">
    <property type="term" value="F:transcription cis-regulatory region binding"/>
    <property type="evidence" value="ECO:0007669"/>
    <property type="project" value="TreeGrafter"/>
</dbReference>
<evidence type="ECO:0000256" key="1">
    <source>
        <dbReference type="ARBA" id="ARBA00023125"/>
    </source>
</evidence>
<dbReference type="Pfam" id="PF00440">
    <property type="entry name" value="TetR_N"/>
    <property type="match status" value="1"/>
</dbReference>
<evidence type="ECO:0000256" key="2">
    <source>
        <dbReference type="PROSITE-ProRule" id="PRU00335"/>
    </source>
</evidence>
<name>A0A7W5G9N9_9BACL</name>
<dbReference type="SUPFAM" id="SSF46689">
    <property type="entry name" value="Homeodomain-like"/>
    <property type="match status" value="1"/>
</dbReference>
<gene>
    <name evidence="4" type="ORF">FHS16_001902</name>
</gene>
<dbReference type="GO" id="GO:0003700">
    <property type="term" value="F:DNA-binding transcription factor activity"/>
    <property type="evidence" value="ECO:0007669"/>
    <property type="project" value="TreeGrafter"/>
</dbReference>
<comment type="caution">
    <text evidence="4">The sequence shown here is derived from an EMBL/GenBank/DDBJ whole genome shotgun (WGS) entry which is preliminary data.</text>
</comment>
<dbReference type="InterPro" id="IPR009057">
    <property type="entry name" value="Homeodomain-like_sf"/>
</dbReference>
<keyword evidence="5" id="KW-1185">Reference proteome</keyword>
<dbReference type="Gene3D" id="1.10.357.10">
    <property type="entry name" value="Tetracycline Repressor, domain 2"/>
    <property type="match status" value="1"/>
</dbReference>